<feature type="region of interest" description="Disordered" evidence="2">
    <location>
        <begin position="268"/>
        <end position="288"/>
    </location>
</feature>
<feature type="region of interest" description="Disordered" evidence="2">
    <location>
        <begin position="136"/>
        <end position="169"/>
    </location>
</feature>
<evidence type="ECO:0000313" key="4">
    <source>
        <dbReference type="Proteomes" id="UP000613177"/>
    </source>
</evidence>
<name>A0A8H7SVD4_9FUNG</name>
<feature type="compositionally biased region" description="Pro residues" evidence="2">
    <location>
        <begin position="359"/>
        <end position="395"/>
    </location>
</feature>
<keyword evidence="4" id="KW-1185">Reference proteome</keyword>
<evidence type="ECO:0000313" key="3">
    <source>
        <dbReference type="EMBL" id="KAG2234823.1"/>
    </source>
</evidence>
<organism evidence="3 4">
    <name type="scientific">Thamnidium elegans</name>
    <dbReference type="NCBI Taxonomy" id="101142"/>
    <lineage>
        <taxon>Eukaryota</taxon>
        <taxon>Fungi</taxon>
        <taxon>Fungi incertae sedis</taxon>
        <taxon>Mucoromycota</taxon>
        <taxon>Mucoromycotina</taxon>
        <taxon>Mucoromycetes</taxon>
        <taxon>Mucorales</taxon>
        <taxon>Mucorineae</taxon>
        <taxon>Mucoraceae</taxon>
        <taxon>Thamnidium</taxon>
    </lineage>
</organism>
<keyword evidence="1" id="KW-0175">Coiled coil</keyword>
<evidence type="ECO:0000256" key="2">
    <source>
        <dbReference type="SAM" id="MobiDB-lite"/>
    </source>
</evidence>
<feature type="compositionally biased region" description="Polar residues" evidence="2">
    <location>
        <begin position="429"/>
        <end position="440"/>
    </location>
</feature>
<dbReference type="Proteomes" id="UP000613177">
    <property type="component" value="Unassembled WGS sequence"/>
</dbReference>
<feature type="region of interest" description="Disordered" evidence="2">
    <location>
        <begin position="352"/>
        <end position="448"/>
    </location>
</feature>
<feature type="compositionally biased region" description="Basic and acidic residues" evidence="2">
    <location>
        <begin position="148"/>
        <end position="162"/>
    </location>
</feature>
<feature type="coiled-coil region" evidence="1">
    <location>
        <begin position="214"/>
        <end position="248"/>
    </location>
</feature>
<protein>
    <submittedName>
        <fullName evidence="3">Uncharacterized protein</fullName>
    </submittedName>
</protein>
<dbReference type="AlphaFoldDB" id="A0A8H7SVD4"/>
<evidence type="ECO:0000256" key="1">
    <source>
        <dbReference type="SAM" id="Coils"/>
    </source>
</evidence>
<comment type="caution">
    <text evidence="3">The sequence shown here is derived from an EMBL/GenBank/DDBJ whole genome shotgun (WGS) entry which is preliminary data.</text>
</comment>
<feature type="coiled-coil region" evidence="1">
    <location>
        <begin position="67"/>
        <end position="94"/>
    </location>
</feature>
<feature type="compositionally biased region" description="Basic and acidic residues" evidence="2">
    <location>
        <begin position="268"/>
        <end position="278"/>
    </location>
</feature>
<feature type="region of interest" description="Disordered" evidence="2">
    <location>
        <begin position="181"/>
        <end position="204"/>
    </location>
</feature>
<gene>
    <name evidence="3" type="ORF">INT48_006740</name>
</gene>
<proteinExistence type="predicted"/>
<sequence>MVFEKSDIRKELFPSSDSLVVKDPIKTYRFTLAPDELRNDTIERMYGPFTPMPEEYTTPVSSPRVMARNEESNMMQRQQEINELKRLIAERQAKKPVGKAVVDLPRIVYPNETALPRKIKPIIPLRKVANHPGASVIENPIDTPVDTPVDKPADKPTHKATDKPPAPIIIIDDSDEDMVVESDEDMSRTSDGPMSAATADSPDSTFYTANETFIQTEENEIETLDEKLKDTIAQIDRLTEEKKKISDLSREIKVKLLGIKVRMSLSKRREELRNKPHEAPASLGKRSHSEAVADEIAQTHPQRANRRRFEYSQAEMINYNYTPAAPSPFYQQLPAQSMHNYIAPPMNYLSHHHLQSSLQPPPPSPPPPPPPPTELPPFAPPPPPPPPPLTSPPPSAAAFNRYPVQQSTVPPPRRTNPSSSTSLIYKTPGSKNKNKPNLSNEDTDTVPMGNLNQIESTLKEIEQFISVRIFNDHSSHPIIEGRPLPRPLRLITVDKYTMPMNMDVLDEGLPVETEIDETWYESPFFVMLYRKSLSQLSNPSIQPAIDAIINSINPHDDLSSIKIGSVYFVSLENTLNITRIFYHQNPKNEFFASLKLELSFYVNGNTAQYHDDYKESISQLPLSIDVEWQRVRAEVTFSNQLPLILNLLHRISLEHTSFDSKESCINSSMTTEVLIRLLRLNGLEQVLRLMTSKEIDIGTEKLEIFDMDDAPGLYLQEQDKYCIWMLILYYYVNKSIPEFVCSNWMYTLVKDGTPTKNMSIFMIDWTLSNLIEKPLDRSTLFGATNILLSMLRHFGTKARNDIRRKPLLVGTWRTLSSFLTNTPCYKTAGTLMLMRNAAVIVEQIPEIQEVIIDLEIRAESLASVITERIYQSKDIMSLSNIHSLCFNISTSYYEKNAVTDSNLLAMANILHYPLLEKNTMKKQIKILKKVTQAEHNSMEHGTIIVSVDTIRQHYLTAMGIDSSMGNTSKQSDQQSNQRKIPFAWMNLLLLTAISKFLYPKESIIRESLDKNIKLIFEEAMKEVKSGDGKVAIFKYSNLITQNLVGYAQNWDLAHLTCS</sequence>
<accession>A0A8H7SVD4</accession>
<dbReference type="EMBL" id="JAEPRE010000045">
    <property type="protein sequence ID" value="KAG2234823.1"/>
    <property type="molecule type" value="Genomic_DNA"/>
</dbReference>
<reference evidence="3" key="1">
    <citation type="submission" date="2021-01" db="EMBL/GenBank/DDBJ databases">
        <title>Metabolic potential, ecology and presence of endohyphal bacteria is reflected in genomic diversity of Mucoromycotina.</title>
        <authorList>
            <person name="Muszewska A."/>
            <person name="Okrasinska A."/>
            <person name="Steczkiewicz K."/>
            <person name="Drgas O."/>
            <person name="Orlowska M."/>
            <person name="Perlinska-Lenart U."/>
            <person name="Aleksandrzak-Piekarczyk T."/>
            <person name="Szatraj K."/>
            <person name="Zielenkiewicz U."/>
            <person name="Pilsyk S."/>
            <person name="Malc E."/>
            <person name="Mieczkowski P."/>
            <person name="Kruszewska J.S."/>
            <person name="Biernat P."/>
            <person name="Pawlowska J."/>
        </authorList>
    </citation>
    <scope>NUCLEOTIDE SEQUENCE</scope>
    <source>
        <strain evidence="3">WA0000018081</strain>
    </source>
</reference>